<keyword evidence="3" id="KW-1003">Cell membrane</keyword>
<evidence type="ECO:0000256" key="11">
    <source>
        <dbReference type="PROSITE-ProRule" id="PRU00023"/>
    </source>
</evidence>
<evidence type="ECO:0008006" key="15">
    <source>
        <dbReference type="Google" id="ProtNLM"/>
    </source>
</evidence>
<feature type="region of interest" description="Disordered" evidence="12">
    <location>
        <begin position="327"/>
        <end position="349"/>
    </location>
</feature>
<dbReference type="Gene3D" id="1.25.40.20">
    <property type="entry name" value="Ankyrin repeat-containing domain"/>
    <property type="match status" value="1"/>
</dbReference>
<evidence type="ECO:0000256" key="10">
    <source>
        <dbReference type="ARBA" id="ARBA00023303"/>
    </source>
</evidence>
<keyword evidence="2" id="KW-0813">Transport</keyword>
<dbReference type="InterPro" id="IPR024862">
    <property type="entry name" value="TRPV"/>
</dbReference>
<dbReference type="Gene3D" id="3.30.420.40">
    <property type="match status" value="1"/>
</dbReference>
<keyword evidence="4" id="KW-0109">Calcium transport</keyword>
<dbReference type="InterPro" id="IPR002110">
    <property type="entry name" value="Ankyrin_rpt"/>
</dbReference>
<dbReference type="EMBL" id="JAHUTJ010010106">
    <property type="protein sequence ID" value="MED6268244.1"/>
    <property type="molecule type" value="Genomic_DNA"/>
</dbReference>
<accession>A0ABU7D254</accession>
<dbReference type="InterPro" id="IPR008347">
    <property type="entry name" value="TrpV1-4"/>
</dbReference>
<evidence type="ECO:0000256" key="9">
    <source>
        <dbReference type="ARBA" id="ARBA00023065"/>
    </source>
</evidence>
<keyword evidence="10" id="KW-0407">Ion channel</keyword>
<dbReference type="InterPro" id="IPR036770">
    <property type="entry name" value="Ankyrin_rpt-contain_sf"/>
</dbReference>
<comment type="subcellular location">
    <subcellularLocation>
        <location evidence="1">Cell membrane</location>
        <topology evidence="1">Multi-pass membrane protein</topology>
    </subcellularLocation>
</comment>
<dbReference type="PROSITE" id="PS50088">
    <property type="entry name" value="ANK_REPEAT"/>
    <property type="match status" value="1"/>
</dbReference>
<comment type="caution">
    <text evidence="13">The sequence shown here is derived from an EMBL/GenBank/DDBJ whole genome shotgun (WGS) entry which is preliminary data.</text>
</comment>
<evidence type="ECO:0000256" key="7">
    <source>
        <dbReference type="ARBA" id="ARBA00022837"/>
    </source>
</evidence>
<dbReference type="Pfam" id="PF12796">
    <property type="entry name" value="Ank_2"/>
    <property type="match status" value="1"/>
</dbReference>
<evidence type="ECO:0000256" key="12">
    <source>
        <dbReference type="SAM" id="MobiDB-lite"/>
    </source>
</evidence>
<evidence type="ECO:0000256" key="8">
    <source>
        <dbReference type="ARBA" id="ARBA00023043"/>
    </source>
</evidence>
<dbReference type="SMART" id="SM00248">
    <property type="entry name" value="ANK"/>
    <property type="match status" value="2"/>
</dbReference>
<evidence type="ECO:0000313" key="14">
    <source>
        <dbReference type="Proteomes" id="UP001352852"/>
    </source>
</evidence>
<keyword evidence="7" id="KW-0106">Calcium</keyword>
<dbReference type="PANTHER" id="PTHR10582">
    <property type="entry name" value="TRANSIENT RECEPTOR POTENTIAL ION CHANNEL PROTEIN"/>
    <property type="match status" value="1"/>
</dbReference>
<feature type="repeat" description="ANK" evidence="11">
    <location>
        <begin position="252"/>
        <end position="284"/>
    </location>
</feature>
<organism evidence="13 14">
    <name type="scientific">Characodon lateralis</name>
    <dbReference type="NCBI Taxonomy" id="208331"/>
    <lineage>
        <taxon>Eukaryota</taxon>
        <taxon>Metazoa</taxon>
        <taxon>Chordata</taxon>
        <taxon>Craniata</taxon>
        <taxon>Vertebrata</taxon>
        <taxon>Euteleostomi</taxon>
        <taxon>Actinopterygii</taxon>
        <taxon>Neopterygii</taxon>
        <taxon>Teleostei</taxon>
        <taxon>Neoteleostei</taxon>
        <taxon>Acanthomorphata</taxon>
        <taxon>Ovalentaria</taxon>
        <taxon>Atherinomorphae</taxon>
        <taxon>Cyprinodontiformes</taxon>
        <taxon>Goodeidae</taxon>
        <taxon>Characodon</taxon>
    </lineage>
</organism>
<keyword evidence="8 11" id="KW-0040">ANK repeat</keyword>
<keyword evidence="14" id="KW-1185">Reference proteome</keyword>
<protein>
    <recommendedName>
        <fullName evidence="15">Transient receptor potential cation channel subfamily V member 1</fullName>
    </recommendedName>
</protein>
<evidence type="ECO:0000256" key="5">
    <source>
        <dbReference type="ARBA" id="ARBA00022673"/>
    </source>
</evidence>
<dbReference type="PRINTS" id="PR01768">
    <property type="entry name" value="TRPVRECEPTOR"/>
</dbReference>
<dbReference type="Proteomes" id="UP001352852">
    <property type="component" value="Unassembled WGS sequence"/>
</dbReference>
<dbReference type="SUPFAM" id="SSF48403">
    <property type="entry name" value="Ankyrin repeat"/>
    <property type="match status" value="1"/>
</dbReference>
<dbReference type="PROSITE" id="PS50297">
    <property type="entry name" value="ANK_REP_REGION"/>
    <property type="match status" value="1"/>
</dbReference>
<evidence type="ECO:0000256" key="6">
    <source>
        <dbReference type="ARBA" id="ARBA00022737"/>
    </source>
</evidence>
<evidence type="ECO:0000256" key="1">
    <source>
        <dbReference type="ARBA" id="ARBA00004651"/>
    </source>
</evidence>
<feature type="region of interest" description="Disordered" evidence="12">
    <location>
        <begin position="103"/>
        <end position="124"/>
    </location>
</feature>
<evidence type="ECO:0000256" key="3">
    <source>
        <dbReference type="ARBA" id="ARBA00022475"/>
    </source>
</evidence>
<keyword evidence="6" id="KW-0677">Repeat</keyword>
<keyword evidence="9" id="KW-0406">Ion transport</keyword>
<keyword evidence="3" id="KW-0472">Membrane</keyword>
<reference evidence="13 14" key="1">
    <citation type="submission" date="2021-06" db="EMBL/GenBank/DDBJ databases">
        <authorList>
            <person name="Palmer J.M."/>
        </authorList>
    </citation>
    <scope>NUCLEOTIDE SEQUENCE [LARGE SCALE GENOMIC DNA]</scope>
    <source>
        <strain evidence="13 14">CL_MEX2019</strain>
        <tissue evidence="13">Muscle</tissue>
    </source>
</reference>
<name>A0ABU7D254_9TELE</name>
<sequence>MYEKLIGCGLNQETSDLMVRPTILGERHDPLCLGQVTNISASNLSLGHLFRALCHGVVGNITSMMPLELLKQAGIRRIMASGSALTRNEVLRQEVERAFPLQKPSLSTLEPSKTAGGLSMEAPKAPMDTDYQEEMEPTRPQIRFNITFDKGIRGEQPQQKRDISNFHIERLFEAVASRDVEKLDGLYQYLHRSMKKLSDSLYQSYGKTVLMKALLHLRDGKNETIEVLIDISERIGDIKEFVNAAYTSSYYKGQTALHIAIERRSISYVKLLVSKGADVHAKACGKFFQPHDGPNFYFGIFVFFSHWRLFASDKRREAIPQWTHHLQEEPSGTGAKRIGQQAKVDPLAA</sequence>
<keyword evidence="5" id="KW-0107">Calcium channel</keyword>
<proteinExistence type="predicted"/>
<gene>
    <name evidence="13" type="ORF">CHARACLAT_020335</name>
</gene>
<evidence type="ECO:0000313" key="13">
    <source>
        <dbReference type="EMBL" id="MED6268244.1"/>
    </source>
</evidence>
<evidence type="ECO:0000256" key="2">
    <source>
        <dbReference type="ARBA" id="ARBA00022448"/>
    </source>
</evidence>
<evidence type="ECO:0000256" key="4">
    <source>
        <dbReference type="ARBA" id="ARBA00022568"/>
    </source>
</evidence>
<dbReference type="PANTHER" id="PTHR10582:SF5">
    <property type="entry name" value="TRANSIENT RECEPTOR POTENTIAL CATION CHANNEL SUBFAMILY V MEMBER 2"/>
    <property type="match status" value="1"/>
</dbReference>